<protein>
    <submittedName>
        <fullName evidence="1">Uncharacterized protein</fullName>
    </submittedName>
</protein>
<dbReference type="AlphaFoldDB" id="A0A4Z0MU77"/>
<proteinExistence type="predicted"/>
<reference evidence="1 2" key="1">
    <citation type="submission" date="2019-04" db="EMBL/GenBank/DDBJ databases">
        <authorList>
            <person name="Feng G."/>
            <person name="Zhang J."/>
            <person name="Zhu H."/>
        </authorList>
    </citation>
    <scope>NUCLEOTIDE SEQUENCE [LARGE SCALE GENOMIC DNA]</scope>
    <source>
        <strain evidence="1 2">JCM 19491</strain>
    </source>
</reference>
<dbReference type="EMBL" id="SRKZ01000001">
    <property type="protein sequence ID" value="TGD82868.1"/>
    <property type="molecule type" value="Genomic_DNA"/>
</dbReference>
<comment type="caution">
    <text evidence="1">The sequence shown here is derived from an EMBL/GenBank/DDBJ whole genome shotgun (WGS) entry which is preliminary data.</text>
</comment>
<dbReference type="RefSeq" id="WP_135529023.1">
    <property type="nucleotide sequence ID" value="NZ_SRKZ01000001.1"/>
</dbReference>
<keyword evidence="2" id="KW-1185">Reference proteome</keyword>
<evidence type="ECO:0000313" key="1">
    <source>
        <dbReference type="EMBL" id="TGD82868.1"/>
    </source>
</evidence>
<sequence>MSNQLLVGGIALDLSPDTVILPSFQANDLTKPDTIQSDFSPEFSLPGTQKNHQLLGRAAYGGTLAGIPYRKLMATLLSDGVEIMPLALLIVKGYAGGKYQVQLFAGNRRFIEQLGDKTLQELDFSRFNHLWTLDNVASRLPLAYWQEHGWGYEVLDRGRPLDLTALNPFICLPSVSAQLIWDQMLAEAEFTATDLSQEPLFSRLNVPSPQVAGYPADFIAARQLVAGHPQQPIVPRRQAATRDPLEFQVPFTFHPAGTDPFHTPTIPGMLIERTFSEHGETYPFTIYVPDTACLLTIEARVNVDFEVRLGKVRARLSLYKNGLLWVEGTAQEVGTGSNHLVSASVTATREPVAAGDEIYCVLRLESVSLVSARWGFYTGLFSGQQYGPFDMPSPLDQWKIEVVSEVPPGGQINLAAWLPDMKQLDFFKTIVQLLGLTVQTDAYDSHLHLGLSGTVLDNAPKALDWTGKRDAPFLPAGEARDVVFRFGSYGRKNWLRWTTDSVDSYDVTEASSRVGKVIPKGYADGYLAVADENLPAEASLGTLPFAATGNSQALPGGLKIPNWKRNESGGTITYDQQDVVPRLTLRTGAPLQVVLRYLLGTRTVSTVLSYFADATAQVELDLQRCILPRYWRGLAAMLLEARYHKERYRLTQQDIAALDYTMPIWDGVLGDYFAISQVAEFSADRPTEVALCRLHPSLLAPPVSATQPAIGLEFFEGEFNVTATTPPEFY</sequence>
<dbReference type="OrthoDB" id="859288at2"/>
<evidence type="ECO:0000313" key="2">
    <source>
        <dbReference type="Proteomes" id="UP000298284"/>
    </source>
</evidence>
<organism evidence="1 2">
    <name type="scientific">Hymenobacter wooponensis</name>
    <dbReference type="NCBI Taxonomy" id="1525360"/>
    <lineage>
        <taxon>Bacteria</taxon>
        <taxon>Pseudomonadati</taxon>
        <taxon>Bacteroidota</taxon>
        <taxon>Cytophagia</taxon>
        <taxon>Cytophagales</taxon>
        <taxon>Hymenobacteraceae</taxon>
        <taxon>Hymenobacter</taxon>
    </lineage>
</organism>
<dbReference type="Proteomes" id="UP000298284">
    <property type="component" value="Unassembled WGS sequence"/>
</dbReference>
<accession>A0A4Z0MU77</accession>
<gene>
    <name evidence="1" type="ORF">EU557_03550</name>
</gene>
<name>A0A4Z0MU77_9BACT</name>